<proteinExistence type="predicted"/>
<keyword evidence="2" id="KW-1185">Reference proteome</keyword>
<dbReference type="STRING" id="91360.SAMN05660330_03728"/>
<organism evidence="1 2">
    <name type="scientific">Desulforhopalus singaporensis</name>
    <dbReference type="NCBI Taxonomy" id="91360"/>
    <lineage>
        <taxon>Bacteria</taxon>
        <taxon>Pseudomonadati</taxon>
        <taxon>Thermodesulfobacteriota</taxon>
        <taxon>Desulfobulbia</taxon>
        <taxon>Desulfobulbales</taxon>
        <taxon>Desulfocapsaceae</taxon>
        <taxon>Desulforhopalus</taxon>
    </lineage>
</organism>
<name>A0A1H0UUH4_9BACT</name>
<accession>A0A1H0UUH4</accession>
<dbReference type="EMBL" id="FNJI01000036">
    <property type="protein sequence ID" value="SDP69844.1"/>
    <property type="molecule type" value="Genomic_DNA"/>
</dbReference>
<evidence type="ECO:0000313" key="2">
    <source>
        <dbReference type="Proteomes" id="UP000199073"/>
    </source>
</evidence>
<evidence type="ECO:0000313" key="1">
    <source>
        <dbReference type="EMBL" id="SDP69844.1"/>
    </source>
</evidence>
<dbReference type="AlphaFoldDB" id="A0A1H0UUH4"/>
<sequence length="101" mass="11312">MGVAMLNLGAYSERDLQHLLQLLKQMHSSNKSVRQGMADVGREINRINAEHSSNTGKFHLPAGAYTDKCPECGGLTKDRVDEDTGEMARVCQQCWFSWIVE</sequence>
<protein>
    <submittedName>
        <fullName evidence="1">Uncharacterized protein</fullName>
    </submittedName>
</protein>
<gene>
    <name evidence="1" type="ORF">SAMN05660330_03728</name>
</gene>
<dbReference type="Proteomes" id="UP000199073">
    <property type="component" value="Unassembled WGS sequence"/>
</dbReference>
<reference evidence="1 2" key="1">
    <citation type="submission" date="2016-10" db="EMBL/GenBank/DDBJ databases">
        <authorList>
            <person name="de Groot N.N."/>
        </authorList>
    </citation>
    <scope>NUCLEOTIDE SEQUENCE [LARGE SCALE GENOMIC DNA]</scope>
    <source>
        <strain evidence="1 2">DSM 12130</strain>
    </source>
</reference>